<evidence type="ECO:0000256" key="3">
    <source>
        <dbReference type="ARBA" id="ARBA00022452"/>
    </source>
</evidence>
<dbReference type="Pfam" id="PF07715">
    <property type="entry name" value="Plug"/>
    <property type="match status" value="1"/>
</dbReference>
<dbReference type="PANTHER" id="PTHR32552:SF81">
    <property type="entry name" value="TONB-DEPENDENT OUTER MEMBRANE RECEPTOR"/>
    <property type="match status" value="1"/>
</dbReference>
<dbReference type="CDD" id="cd01347">
    <property type="entry name" value="ligand_gated_channel"/>
    <property type="match status" value="1"/>
</dbReference>
<comment type="subcellular location">
    <subcellularLocation>
        <location evidence="1 12">Cell outer membrane</location>
        <topology evidence="1 12">Multi-pass membrane protein</topology>
    </subcellularLocation>
</comment>
<dbReference type="Pfam" id="PF00593">
    <property type="entry name" value="TonB_dep_Rec_b-barrel"/>
    <property type="match status" value="1"/>
</dbReference>
<keyword evidence="4" id="KW-0410">Iron transport</keyword>
<dbReference type="Proteomes" id="UP000029264">
    <property type="component" value="Unassembled WGS sequence"/>
</dbReference>
<accession>A0A094JY97</accession>
<evidence type="ECO:0000256" key="9">
    <source>
        <dbReference type="ARBA" id="ARBA00023077"/>
    </source>
</evidence>
<evidence type="ECO:0000313" key="18">
    <source>
        <dbReference type="EMBL" id="KFZ37366.1"/>
    </source>
</evidence>
<evidence type="ECO:0000256" key="14">
    <source>
        <dbReference type="RuleBase" id="RU003357"/>
    </source>
</evidence>
<keyword evidence="6 15" id="KW-0732">Signal</keyword>
<feature type="domain" description="TonB-dependent receptor plug" evidence="17">
    <location>
        <begin position="43"/>
        <end position="149"/>
    </location>
</feature>
<evidence type="ECO:0000256" key="11">
    <source>
        <dbReference type="ARBA" id="ARBA00023237"/>
    </source>
</evidence>
<dbReference type="AlphaFoldDB" id="A0A094JY97"/>
<dbReference type="PROSITE" id="PS52016">
    <property type="entry name" value="TONB_DEPENDENT_REC_3"/>
    <property type="match status" value="1"/>
</dbReference>
<evidence type="ECO:0000256" key="13">
    <source>
        <dbReference type="PROSITE-ProRule" id="PRU10144"/>
    </source>
</evidence>
<keyword evidence="18" id="KW-0675">Receptor</keyword>
<evidence type="ECO:0000256" key="6">
    <source>
        <dbReference type="ARBA" id="ARBA00022729"/>
    </source>
</evidence>
<evidence type="ECO:0000256" key="7">
    <source>
        <dbReference type="ARBA" id="ARBA00023004"/>
    </source>
</evidence>
<dbReference type="GO" id="GO:0009279">
    <property type="term" value="C:cell outer membrane"/>
    <property type="evidence" value="ECO:0007669"/>
    <property type="project" value="UniProtKB-SubCell"/>
</dbReference>
<dbReference type="GO" id="GO:0006826">
    <property type="term" value="P:iron ion transport"/>
    <property type="evidence" value="ECO:0007669"/>
    <property type="project" value="UniProtKB-KW"/>
</dbReference>
<evidence type="ECO:0000256" key="12">
    <source>
        <dbReference type="PROSITE-ProRule" id="PRU01360"/>
    </source>
</evidence>
<feature type="short sequence motif" description="TonB C-terminal box" evidence="13">
    <location>
        <begin position="632"/>
        <end position="649"/>
    </location>
</feature>
<evidence type="ECO:0000256" key="10">
    <source>
        <dbReference type="ARBA" id="ARBA00023136"/>
    </source>
</evidence>
<evidence type="ECO:0000259" key="16">
    <source>
        <dbReference type="Pfam" id="PF00593"/>
    </source>
</evidence>
<keyword evidence="3 12" id="KW-1134">Transmembrane beta strand</keyword>
<dbReference type="OrthoDB" id="9764669at2"/>
<dbReference type="InterPro" id="IPR012910">
    <property type="entry name" value="Plug_dom"/>
</dbReference>
<dbReference type="PANTHER" id="PTHR32552">
    <property type="entry name" value="FERRICHROME IRON RECEPTOR-RELATED"/>
    <property type="match status" value="1"/>
</dbReference>
<feature type="chain" id="PRO_5001906269" evidence="15">
    <location>
        <begin position="23"/>
        <end position="649"/>
    </location>
</feature>
<keyword evidence="2 12" id="KW-0813">Transport</keyword>
<keyword evidence="8" id="KW-0406">Ion transport</keyword>
<evidence type="ECO:0000256" key="15">
    <source>
        <dbReference type="SAM" id="SignalP"/>
    </source>
</evidence>
<name>A0A094JY97_9GAMM</name>
<keyword evidence="19" id="KW-1185">Reference proteome</keyword>
<evidence type="ECO:0000313" key="19">
    <source>
        <dbReference type="Proteomes" id="UP000029264"/>
    </source>
</evidence>
<evidence type="ECO:0000259" key="17">
    <source>
        <dbReference type="Pfam" id="PF07715"/>
    </source>
</evidence>
<proteinExistence type="inferred from homology"/>
<dbReference type="InterPro" id="IPR039426">
    <property type="entry name" value="TonB-dep_rcpt-like"/>
</dbReference>
<dbReference type="InterPro" id="IPR000531">
    <property type="entry name" value="Beta-barrel_TonB"/>
</dbReference>
<dbReference type="eggNOG" id="COG4206">
    <property type="taxonomic scope" value="Bacteria"/>
</dbReference>
<evidence type="ECO:0000256" key="8">
    <source>
        <dbReference type="ARBA" id="ARBA00023065"/>
    </source>
</evidence>
<dbReference type="Gene3D" id="2.170.130.10">
    <property type="entry name" value="TonB-dependent receptor, plug domain"/>
    <property type="match status" value="1"/>
</dbReference>
<evidence type="ECO:0000256" key="2">
    <source>
        <dbReference type="ARBA" id="ARBA00022448"/>
    </source>
</evidence>
<dbReference type="Gene3D" id="2.40.170.20">
    <property type="entry name" value="TonB-dependent receptor, beta-barrel domain"/>
    <property type="match status" value="1"/>
</dbReference>
<keyword evidence="7" id="KW-0408">Iron</keyword>
<dbReference type="PROSITE" id="PS01156">
    <property type="entry name" value="TONB_DEPENDENT_REC_2"/>
    <property type="match status" value="1"/>
</dbReference>
<feature type="signal peptide" evidence="15">
    <location>
        <begin position="1"/>
        <end position="22"/>
    </location>
</feature>
<dbReference type="InterPro" id="IPR036942">
    <property type="entry name" value="Beta-barrel_TonB_sf"/>
</dbReference>
<comment type="caution">
    <text evidence="18">The sequence shown here is derived from an EMBL/GenBank/DDBJ whole genome shotgun (WGS) entry which is preliminary data.</text>
</comment>
<comment type="similarity">
    <text evidence="12 14">Belongs to the TonB-dependent receptor family.</text>
</comment>
<keyword evidence="5 12" id="KW-0812">Transmembrane</keyword>
<keyword evidence="11 12" id="KW-0998">Cell outer membrane</keyword>
<protein>
    <submittedName>
        <fullName evidence="18">TonB-dependent receptor</fullName>
    </submittedName>
</protein>
<keyword evidence="9 14" id="KW-0798">TonB box</keyword>
<sequence>MGFKPTSLAMLCAMATSLPALAEPQQTTDEQMVVIGRQLETPLDIAANVTVIDASDIAISGATNLTEVLRGRSGIQISDSNNGAVFAMRGFNSGTAVNNTLILLDGRRLNNIDIAAASIKAIPLNQIERVEILSGSAGVLYGDQAVGGVINIITKAPNATGGNISLSAGSFDSYEGKVDLAGAINSEWRYFLAADYNSSDNYRHNNDNDTSSVLGRVHYDNGTRQFFIEGSYYDNKQQTPGALTLDEFKADPRQASAWQLGDYIHEMTDAWRAHLQQQVSKHWQLAGDVNYSDSLVSSVSYGSLGQNTRSLLEFNPKAIGEYATDKGPLTLVVGADLHRGKADFDLSSTDRHNTQTLTSAYVQATVPLTNELDYVVGGRYAKVKDELYDAAVYADGIDLDEHAHALEFGLNYRPLAGQRFYLRAEQNFRFAKVDEQAYTPPDVFGLKPQTGDSFEAGWDWVASQYQLKLNAYRLDLDDEIVYDNSAEPPAGGAFAGANINADASRRYGASVAADWQVLSNWTLGAEYNYINAKFTEGANDGKSLSWVAKHSGRVYSSVDLAKAWQFYAEAQYLGDRYMEGDNANAGDKIASYWLANIAINFNYQQWDASLRADNVFDKEYVSSGYYSEWGNGYYSGTGRALRLTVNYRF</sequence>
<dbReference type="STRING" id="1515746.HR45_10095"/>
<evidence type="ECO:0000256" key="1">
    <source>
        <dbReference type="ARBA" id="ARBA00004571"/>
    </source>
</evidence>
<feature type="domain" description="TonB-dependent receptor-like beta-barrel" evidence="16">
    <location>
        <begin position="201"/>
        <end position="615"/>
    </location>
</feature>
<evidence type="ECO:0000256" key="4">
    <source>
        <dbReference type="ARBA" id="ARBA00022496"/>
    </source>
</evidence>
<dbReference type="InterPro" id="IPR037066">
    <property type="entry name" value="Plug_dom_sf"/>
</dbReference>
<dbReference type="InterPro" id="IPR010917">
    <property type="entry name" value="TonB_rcpt_CS"/>
</dbReference>
<dbReference type="RefSeq" id="WP_037442474.1">
    <property type="nucleotide sequence ID" value="NZ_JPEO01000006.1"/>
</dbReference>
<reference evidence="18 19" key="1">
    <citation type="submission" date="2014-06" db="EMBL/GenBank/DDBJ databases">
        <title>Shewanella sp. YQH10.</title>
        <authorList>
            <person name="Liu Y."/>
            <person name="Zeng R."/>
        </authorList>
    </citation>
    <scope>NUCLEOTIDE SEQUENCE [LARGE SCALE GENOMIC DNA]</scope>
    <source>
        <strain evidence="18 19">YQH10</strain>
    </source>
</reference>
<dbReference type="EMBL" id="JPEO01000006">
    <property type="protein sequence ID" value="KFZ37366.1"/>
    <property type="molecule type" value="Genomic_DNA"/>
</dbReference>
<gene>
    <name evidence="18" type="ORF">HR45_10095</name>
</gene>
<evidence type="ECO:0000256" key="5">
    <source>
        <dbReference type="ARBA" id="ARBA00022692"/>
    </source>
</evidence>
<keyword evidence="10 12" id="KW-0472">Membrane</keyword>
<dbReference type="SUPFAM" id="SSF56935">
    <property type="entry name" value="Porins"/>
    <property type="match status" value="1"/>
</dbReference>
<organism evidence="18 19">
    <name type="scientific">Shewanella mangrovi</name>
    <dbReference type="NCBI Taxonomy" id="1515746"/>
    <lineage>
        <taxon>Bacteria</taxon>
        <taxon>Pseudomonadati</taxon>
        <taxon>Pseudomonadota</taxon>
        <taxon>Gammaproteobacteria</taxon>
        <taxon>Alteromonadales</taxon>
        <taxon>Shewanellaceae</taxon>
        <taxon>Shewanella</taxon>
    </lineage>
</organism>